<organism evidence="2 3">
    <name type="scientific">Cerrena zonata</name>
    <dbReference type="NCBI Taxonomy" id="2478898"/>
    <lineage>
        <taxon>Eukaryota</taxon>
        <taxon>Fungi</taxon>
        <taxon>Dikarya</taxon>
        <taxon>Basidiomycota</taxon>
        <taxon>Agaricomycotina</taxon>
        <taxon>Agaricomycetes</taxon>
        <taxon>Polyporales</taxon>
        <taxon>Cerrenaceae</taxon>
        <taxon>Cerrena</taxon>
    </lineage>
</organism>
<accession>A0AAW0GEV4</accession>
<dbReference type="CDD" id="cd01908">
    <property type="entry name" value="YafJ"/>
    <property type="match status" value="1"/>
</dbReference>
<evidence type="ECO:0000313" key="3">
    <source>
        <dbReference type="Proteomes" id="UP001385951"/>
    </source>
</evidence>
<feature type="domain" description="Glutamine amidotransferase type-2" evidence="1">
    <location>
        <begin position="2"/>
        <end position="342"/>
    </location>
</feature>
<dbReference type="PANTHER" id="PTHR43187">
    <property type="entry name" value="GLUTAMINE AMIDOTRANSFERASE DUG3-RELATED"/>
    <property type="match status" value="1"/>
</dbReference>
<gene>
    <name evidence="2" type="ORF">QCA50_006463</name>
</gene>
<sequence>MCRWFAYISNSERCLLEDVLIDPAHSLAKQVHDHYLPKLTHHEPAEDPEATEKEIAMRNKLFNADGLGVGWYTTTRAEYGECEGPRPAMYRILRQPLTDPHFKSICAHTSTLCVFAHIRAASGETAITEYNNHPFQFGRWLFMHNGVVAHFNLIKRELCAEISHDAFQLIKGTTDSEHLAALVFTYLGAGEGPEAWEVTHPIEEVKVALERAIITVIGIQKMVVPKHGVPLEASSLNIAITDGSQLLTIRFRNHPTQHPPSLYFSTTAGVELNRKFPGHPDREGADNGVQNLKIAQEHGDHLIVCSEPSTYKKSEWELINKNECVMVGPDMNLRRVPVDVQF</sequence>
<dbReference type="GO" id="GO:0008242">
    <property type="term" value="F:omega peptidase activity"/>
    <property type="evidence" value="ECO:0007669"/>
    <property type="project" value="TreeGrafter"/>
</dbReference>
<dbReference type="GO" id="GO:0005737">
    <property type="term" value="C:cytoplasm"/>
    <property type="evidence" value="ECO:0007669"/>
    <property type="project" value="TreeGrafter"/>
</dbReference>
<name>A0AAW0GEV4_9APHY</name>
<dbReference type="InterPro" id="IPR052373">
    <property type="entry name" value="Gamma-glu_amide_hydrolase"/>
</dbReference>
<dbReference type="Pfam" id="PF13522">
    <property type="entry name" value="GATase_6"/>
    <property type="match status" value="1"/>
</dbReference>
<dbReference type="SUPFAM" id="SSF56235">
    <property type="entry name" value="N-terminal nucleophile aminohydrolases (Ntn hydrolases)"/>
    <property type="match status" value="1"/>
</dbReference>
<comment type="caution">
    <text evidence="2">The sequence shown here is derived from an EMBL/GenBank/DDBJ whole genome shotgun (WGS) entry which is preliminary data.</text>
</comment>
<dbReference type="PANTHER" id="PTHR43187:SF1">
    <property type="entry name" value="GLUTAMINE AMIDOTRANSFERASE DUG3-RELATED"/>
    <property type="match status" value="1"/>
</dbReference>
<proteinExistence type="predicted"/>
<dbReference type="EMBL" id="JASBNA010000007">
    <property type="protein sequence ID" value="KAK7689824.1"/>
    <property type="molecule type" value="Genomic_DNA"/>
</dbReference>
<dbReference type="Gene3D" id="3.60.20.10">
    <property type="entry name" value="Glutamine Phosphoribosylpyrophosphate, subunit 1, domain 1"/>
    <property type="match status" value="1"/>
</dbReference>
<dbReference type="GO" id="GO:0061672">
    <property type="term" value="C:glutathione hydrolase complex"/>
    <property type="evidence" value="ECO:0007669"/>
    <property type="project" value="TreeGrafter"/>
</dbReference>
<evidence type="ECO:0000313" key="2">
    <source>
        <dbReference type="EMBL" id="KAK7689824.1"/>
    </source>
</evidence>
<keyword evidence="3" id="KW-1185">Reference proteome</keyword>
<protein>
    <recommendedName>
        <fullName evidence="1">Glutamine amidotransferase type-2 domain-containing protein</fullName>
    </recommendedName>
</protein>
<dbReference type="InterPro" id="IPR017932">
    <property type="entry name" value="GATase_2_dom"/>
</dbReference>
<dbReference type="AlphaFoldDB" id="A0AAW0GEV4"/>
<reference evidence="2 3" key="1">
    <citation type="submission" date="2022-09" db="EMBL/GenBank/DDBJ databases">
        <authorList>
            <person name="Palmer J.M."/>
        </authorList>
    </citation>
    <scope>NUCLEOTIDE SEQUENCE [LARGE SCALE GENOMIC DNA]</scope>
    <source>
        <strain evidence="2 3">DSM 7382</strain>
    </source>
</reference>
<evidence type="ECO:0000259" key="1">
    <source>
        <dbReference type="PROSITE" id="PS51278"/>
    </source>
</evidence>
<dbReference type="GO" id="GO:0006751">
    <property type="term" value="P:glutathione catabolic process"/>
    <property type="evidence" value="ECO:0007669"/>
    <property type="project" value="TreeGrafter"/>
</dbReference>
<dbReference type="InterPro" id="IPR029055">
    <property type="entry name" value="Ntn_hydrolases_N"/>
</dbReference>
<dbReference type="PROSITE" id="PS51278">
    <property type="entry name" value="GATASE_TYPE_2"/>
    <property type="match status" value="1"/>
</dbReference>
<dbReference type="Proteomes" id="UP001385951">
    <property type="component" value="Unassembled WGS sequence"/>
</dbReference>